<dbReference type="Pfam" id="PF07589">
    <property type="entry name" value="PEP-CTERM"/>
    <property type="match status" value="1"/>
</dbReference>
<reference evidence="2 3" key="1">
    <citation type="journal article" date="2006" name="J. Bacteriol.">
        <title>The genome sequence of the obligately chemolithoautotrophic, facultatively anaerobic bacterium Thiobacillus denitrificans.</title>
        <authorList>
            <person name="Beller H.R."/>
            <person name="Chain P.S."/>
            <person name="Letain T.E."/>
            <person name="Chakicherla A."/>
            <person name="Larimer F.W."/>
            <person name="Richardson P.M."/>
            <person name="Coleman M.A."/>
            <person name="Wood A.P."/>
            <person name="Kelly D.P."/>
        </authorList>
    </citation>
    <scope>NUCLEOTIDE SEQUENCE [LARGE SCALE GENOMIC DNA]</scope>
    <source>
        <strain evidence="2 3">ATCC 25259</strain>
    </source>
</reference>
<sequence length="213" mass="21872">MHFACGASGRRTCPDEESGMKPMLAILTPVVVLLTVPVANATILTYEANLSGLNENPPVASPGTGEVTVKYDDLARTLWIEAVFSGLVGDTTAAHIHCCAPTPQDNAGVATTTPSFLSFPLGVTAGTFNILLDLTAASSWNPAFITANGGTAAGAEARLAAGLVDGEAYFNIHTSFAGGGEIRGNLAAVPEPATLALMGLGLAGFWAARRREE</sequence>
<accession>Q3SKH9</accession>
<dbReference type="STRING" id="292415.Tbd_0849"/>
<evidence type="ECO:0000259" key="1">
    <source>
        <dbReference type="SMART" id="SM00754"/>
    </source>
</evidence>
<proteinExistence type="predicted"/>
<evidence type="ECO:0000313" key="2">
    <source>
        <dbReference type="EMBL" id="AAZ96802.1"/>
    </source>
</evidence>
<dbReference type="AlphaFoldDB" id="Q3SKH9"/>
<dbReference type="HOGENOM" id="CLU_117629_0_0_4"/>
<dbReference type="SMART" id="SM00754">
    <property type="entry name" value="CHRD"/>
    <property type="match status" value="1"/>
</dbReference>
<protein>
    <recommendedName>
        <fullName evidence="1">CHRD domain-containing protein</fullName>
    </recommendedName>
</protein>
<dbReference type="EMBL" id="CP000116">
    <property type="protein sequence ID" value="AAZ96802.1"/>
    <property type="molecule type" value="Genomic_DNA"/>
</dbReference>
<feature type="domain" description="CHRD" evidence="1">
    <location>
        <begin position="44"/>
        <end position="188"/>
    </location>
</feature>
<evidence type="ECO:0000313" key="3">
    <source>
        <dbReference type="Proteomes" id="UP000008291"/>
    </source>
</evidence>
<keyword evidence="3" id="KW-1185">Reference proteome</keyword>
<name>Q3SKH9_THIDA</name>
<gene>
    <name evidence="2" type="ordered locus">Tbd_0849</name>
</gene>
<dbReference type="InterPro" id="IPR010895">
    <property type="entry name" value="CHRD"/>
</dbReference>
<dbReference type="InterPro" id="IPR013424">
    <property type="entry name" value="Ice-binding_C"/>
</dbReference>
<dbReference type="eggNOG" id="ENOG5032CS2">
    <property type="taxonomic scope" value="Bacteria"/>
</dbReference>
<dbReference type="KEGG" id="tbd:Tbd_0849"/>
<organism evidence="2 3">
    <name type="scientific">Thiobacillus denitrificans (strain ATCC 25259 / T1)</name>
    <dbReference type="NCBI Taxonomy" id="292415"/>
    <lineage>
        <taxon>Bacteria</taxon>
        <taxon>Pseudomonadati</taxon>
        <taxon>Pseudomonadota</taxon>
        <taxon>Betaproteobacteria</taxon>
        <taxon>Nitrosomonadales</taxon>
        <taxon>Thiobacillaceae</taxon>
        <taxon>Thiobacillus</taxon>
    </lineage>
</organism>
<dbReference type="NCBIfam" id="TIGR02595">
    <property type="entry name" value="PEP_CTERM"/>
    <property type="match status" value="1"/>
</dbReference>
<dbReference type="Proteomes" id="UP000008291">
    <property type="component" value="Chromosome"/>
</dbReference>
<dbReference type="Pfam" id="PF07452">
    <property type="entry name" value="CHRD"/>
    <property type="match status" value="1"/>
</dbReference>